<dbReference type="OrthoDB" id="2749329at2759"/>
<dbReference type="OMA" id="HRNWPSA"/>
<sequence length="452" mass="50556">TEVNDQLAAFEREMRELAQQGTDPTIGPENNVEDVIDATQVEAQLAAPPSPSPSEVLRQQMEADRLERLRRAGLGDTGPIAGPSRLLPSSPLAAPAPIRAAPPRRSVAFGAFEPSDITAPPGWDHYESASQAPRGDRIPVTSTAPPHQFVLRPRRSLAPGASAHHGLSTVPEHELDGSNELAYTGPSYGPRDAREVQRLMGMIDQMVGEEPTSSPPAYLKVTKMTLPKPYLGKDDLDAFEMWLHNLLEFFRTLRITGPSMDPDRLRILGDCLSDEAAVWMYNTVQSPSRERRDWLFEEAVIGLFRRFIHRDTHLQAAYNYDNLRFEANKGGVAALYERLLSITEKMWEKPTQFQLRNKFLDVLPMSYVHTLTVVNGLSVKYNSLAALYQAALELEQRRKKETVESPRRSRPGRGTSREARGEAAELALRGTQEGLFAARVRLRREFATLSQR</sequence>
<feature type="region of interest" description="Disordered" evidence="1">
    <location>
        <begin position="159"/>
        <end position="190"/>
    </location>
</feature>
<accession>R7S852</accession>
<feature type="region of interest" description="Disordered" evidence="1">
    <location>
        <begin position="118"/>
        <end position="144"/>
    </location>
</feature>
<dbReference type="GeneID" id="19417574"/>
<evidence type="ECO:0008006" key="4">
    <source>
        <dbReference type="Google" id="ProtNLM"/>
    </source>
</evidence>
<feature type="non-terminal residue" evidence="2">
    <location>
        <position position="1"/>
    </location>
</feature>
<dbReference type="Proteomes" id="UP000054317">
    <property type="component" value="Unassembled WGS sequence"/>
</dbReference>
<dbReference type="RefSeq" id="XP_008045986.1">
    <property type="nucleotide sequence ID" value="XM_008047795.1"/>
</dbReference>
<evidence type="ECO:0000313" key="2">
    <source>
        <dbReference type="EMBL" id="EIW51129.1"/>
    </source>
</evidence>
<evidence type="ECO:0000313" key="3">
    <source>
        <dbReference type="Proteomes" id="UP000054317"/>
    </source>
</evidence>
<dbReference type="AlphaFoldDB" id="R7S852"/>
<dbReference type="KEGG" id="tvs:TRAVEDRAFT_54870"/>
<name>R7S852_TRAVS</name>
<feature type="region of interest" description="Disordered" evidence="1">
    <location>
        <begin position="398"/>
        <end position="422"/>
    </location>
</feature>
<keyword evidence="3" id="KW-1185">Reference proteome</keyword>
<proteinExistence type="predicted"/>
<evidence type="ECO:0000256" key="1">
    <source>
        <dbReference type="SAM" id="MobiDB-lite"/>
    </source>
</evidence>
<gene>
    <name evidence="2" type="ORF">TRAVEDRAFT_54870</name>
</gene>
<feature type="compositionally biased region" description="Basic and acidic residues" evidence="1">
    <location>
        <begin position="398"/>
        <end position="407"/>
    </location>
</feature>
<protein>
    <recommendedName>
        <fullName evidence="4">Retrotransposon gag domain-containing protein</fullName>
    </recommendedName>
</protein>
<dbReference type="EMBL" id="JH712038">
    <property type="protein sequence ID" value="EIW51129.1"/>
    <property type="molecule type" value="Genomic_DNA"/>
</dbReference>
<reference evidence="3" key="1">
    <citation type="journal article" date="2012" name="Science">
        <title>The Paleozoic origin of enzymatic lignin decomposition reconstructed from 31 fungal genomes.</title>
        <authorList>
            <person name="Floudas D."/>
            <person name="Binder M."/>
            <person name="Riley R."/>
            <person name="Barry K."/>
            <person name="Blanchette R.A."/>
            <person name="Henrissat B."/>
            <person name="Martinez A.T."/>
            <person name="Otillar R."/>
            <person name="Spatafora J.W."/>
            <person name="Yadav J.S."/>
            <person name="Aerts A."/>
            <person name="Benoit I."/>
            <person name="Boyd A."/>
            <person name="Carlson A."/>
            <person name="Copeland A."/>
            <person name="Coutinho P.M."/>
            <person name="de Vries R.P."/>
            <person name="Ferreira P."/>
            <person name="Findley K."/>
            <person name="Foster B."/>
            <person name="Gaskell J."/>
            <person name="Glotzer D."/>
            <person name="Gorecki P."/>
            <person name="Heitman J."/>
            <person name="Hesse C."/>
            <person name="Hori C."/>
            <person name="Igarashi K."/>
            <person name="Jurgens J.A."/>
            <person name="Kallen N."/>
            <person name="Kersten P."/>
            <person name="Kohler A."/>
            <person name="Kuees U."/>
            <person name="Kumar T.K.A."/>
            <person name="Kuo A."/>
            <person name="LaButti K."/>
            <person name="Larrondo L.F."/>
            <person name="Lindquist E."/>
            <person name="Ling A."/>
            <person name="Lombard V."/>
            <person name="Lucas S."/>
            <person name="Lundell T."/>
            <person name="Martin R."/>
            <person name="McLaughlin D.J."/>
            <person name="Morgenstern I."/>
            <person name="Morin E."/>
            <person name="Murat C."/>
            <person name="Nagy L.G."/>
            <person name="Nolan M."/>
            <person name="Ohm R.A."/>
            <person name="Patyshakuliyeva A."/>
            <person name="Rokas A."/>
            <person name="Ruiz-Duenas F.J."/>
            <person name="Sabat G."/>
            <person name="Salamov A."/>
            <person name="Samejima M."/>
            <person name="Schmutz J."/>
            <person name="Slot J.C."/>
            <person name="St John F."/>
            <person name="Stenlid J."/>
            <person name="Sun H."/>
            <person name="Sun S."/>
            <person name="Syed K."/>
            <person name="Tsang A."/>
            <person name="Wiebenga A."/>
            <person name="Young D."/>
            <person name="Pisabarro A."/>
            <person name="Eastwood D.C."/>
            <person name="Martin F."/>
            <person name="Cullen D."/>
            <person name="Grigoriev I.V."/>
            <person name="Hibbett D.S."/>
        </authorList>
    </citation>
    <scope>NUCLEOTIDE SEQUENCE [LARGE SCALE GENOMIC DNA]</scope>
    <source>
        <strain evidence="3">FP-101664</strain>
    </source>
</reference>
<organism evidence="2 3">
    <name type="scientific">Trametes versicolor (strain FP-101664)</name>
    <name type="common">White-rot fungus</name>
    <name type="synonym">Coriolus versicolor</name>
    <dbReference type="NCBI Taxonomy" id="717944"/>
    <lineage>
        <taxon>Eukaryota</taxon>
        <taxon>Fungi</taxon>
        <taxon>Dikarya</taxon>
        <taxon>Basidiomycota</taxon>
        <taxon>Agaricomycotina</taxon>
        <taxon>Agaricomycetes</taxon>
        <taxon>Polyporales</taxon>
        <taxon>Polyporaceae</taxon>
        <taxon>Trametes</taxon>
    </lineage>
</organism>